<evidence type="ECO:0000313" key="2">
    <source>
        <dbReference type="Proteomes" id="UP000016930"/>
    </source>
</evidence>
<gene>
    <name evidence="1" type="ORF">CERSUDRAFT_74240</name>
</gene>
<dbReference type="OrthoDB" id="2984728at2759"/>
<proteinExistence type="predicted"/>
<dbReference type="EMBL" id="KB445798">
    <property type="protein sequence ID" value="EMD36212.1"/>
    <property type="molecule type" value="Genomic_DNA"/>
</dbReference>
<keyword evidence="2" id="KW-1185">Reference proteome</keyword>
<dbReference type="HOGENOM" id="CLU_155349_2_1_1"/>
<evidence type="ECO:0000313" key="1">
    <source>
        <dbReference type="EMBL" id="EMD36212.1"/>
    </source>
</evidence>
<dbReference type="Proteomes" id="UP000016930">
    <property type="component" value="Unassembled WGS sequence"/>
</dbReference>
<name>M2RCQ9_CERS8</name>
<sequence>MPTDRHWHRRSHRRQRVQVHGCVHCRRSAPALQGNLSESIPTFETKSATLTYSSVDDLSGTRVFQGIIDATTISFGFGNGPSISGDLSASVGAAFSVNGSGDWESN</sequence>
<dbReference type="AlphaFoldDB" id="M2RCQ9"/>
<accession>M2RCQ9</accession>
<reference evidence="1 2" key="1">
    <citation type="journal article" date="2012" name="Proc. Natl. Acad. Sci. U.S.A.">
        <title>Comparative genomics of Ceriporiopsis subvermispora and Phanerochaete chrysosporium provide insight into selective ligninolysis.</title>
        <authorList>
            <person name="Fernandez-Fueyo E."/>
            <person name="Ruiz-Duenas F.J."/>
            <person name="Ferreira P."/>
            <person name="Floudas D."/>
            <person name="Hibbett D.S."/>
            <person name="Canessa P."/>
            <person name="Larrondo L.F."/>
            <person name="James T.Y."/>
            <person name="Seelenfreund D."/>
            <person name="Lobos S."/>
            <person name="Polanco R."/>
            <person name="Tello M."/>
            <person name="Honda Y."/>
            <person name="Watanabe T."/>
            <person name="Watanabe T."/>
            <person name="Ryu J.S."/>
            <person name="Kubicek C.P."/>
            <person name="Schmoll M."/>
            <person name="Gaskell J."/>
            <person name="Hammel K.E."/>
            <person name="St John F.J."/>
            <person name="Vanden Wymelenberg A."/>
            <person name="Sabat G."/>
            <person name="Splinter BonDurant S."/>
            <person name="Syed K."/>
            <person name="Yadav J.S."/>
            <person name="Doddapaneni H."/>
            <person name="Subramanian V."/>
            <person name="Lavin J.L."/>
            <person name="Oguiza J.A."/>
            <person name="Perez G."/>
            <person name="Pisabarro A.G."/>
            <person name="Ramirez L."/>
            <person name="Santoyo F."/>
            <person name="Master E."/>
            <person name="Coutinho P.M."/>
            <person name="Henrissat B."/>
            <person name="Lombard V."/>
            <person name="Magnuson J.K."/>
            <person name="Kuees U."/>
            <person name="Hori C."/>
            <person name="Igarashi K."/>
            <person name="Samejima M."/>
            <person name="Held B.W."/>
            <person name="Barry K.W."/>
            <person name="LaButti K.M."/>
            <person name="Lapidus A."/>
            <person name="Lindquist E.A."/>
            <person name="Lucas S.M."/>
            <person name="Riley R."/>
            <person name="Salamov A.A."/>
            <person name="Hoffmeister D."/>
            <person name="Schwenk D."/>
            <person name="Hadar Y."/>
            <person name="Yarden O."/>
            <person name="de Vries R.P."/>
            <person name="Wiebenga A."/>
            <person name="Stenlid J."/>
            <person name="Eastwood D."/>
            <person name="Grigoriev I.V."/>
            <person name="Berka R.M."/>
            <person name="Blanchette R.A."/>
            <person name="Kersten P."/>
            <person name="Martinez A.T."/>
            <person name="Vicuna R."/>
            <person name="Cullen D."/>
        </authorList>
    </citation>
    <scope>NUCLEOTIDE SEQUENCE [LARGE SCALE GENOMIC DNA]</scope>
    <source>
        <strain evidence="1 2">B</strain>
    </source>
</reference>
<organism evidence="1 2">
    <name type="scientific">Ceriporiopsis subvermispora (strain B)</name>
    <name type="common">White-rot fungus</name>
    <name type="synonym">Gelatoporia subvermispora</name>
    <dbReference type="NCBI Taxonomy" id="914234"/>
    <lineage>
        <taxon>Eukaryota</taxon>
        <taxon>Fungi</taxon>
        <taxon>Dikarya</taxon>
        <taxon>Basidiomycota</taxon>
        <taxon>Agaricomycotina</taxon>
        <taxon>Agaricomycetes</taxon>
        <taxon>Polyporales</taxon>
        <taxon>Gelatoporiaceae</taxon>
        <taxon>Gelatoporia</taxon>
    </lineage>
</organism>
<protein>
    <submittedName>
        <fullName evidence="1">Uncharacterized protein</fullName>
    </submittedName>
</protein>